<feature type="compositionally biased region" description="Polar residues" evidence="1">
    <location>
        <begin position="186"/>
        <end position="196"/>
    </location>
</feature>
<evidence type="ECO:0000313" key="2">
    <source>
        <dbReference type="EMBL" id="KAK7744773.1"/>
    </source>
</evidence>
<evidence type="ECO:0000256" key="1">
    <source>
        <dbReference type="SAM" id="MobiDB-lite"/>
    </source>
</evidence>
<feature type="region of interest" description="Disordered" evidence="1">
    <location>
        <begin position="93"/>
        <end position="217"/>
    </location>
</feature>
<dbReference type="AlphaFoldDB" id="A0AAN9UJY1"/>
<protein>
    <submittedName>
        <fullName evidence="2">Uncharacterized protein</fullName>
    </submittedName>
</protein>
<proteinExistence type="predicted"/>
<feature type="compositionally biased region" description="Polar residues" evidence="1">
    <location>
        <begin position="57"/>
        <end position="68"/>
    </location>
</feature>
<dbReference type="Proteomes" id="UP001320420">
    <property type="component" value="Unassembled WGS sequence"/>
</dbReference>
<feature type="compositionally biased region" description="Polar residues" evidence="1">
    <location>
        <begin position="101"/>
        <end position="112"/>
    </location>
</feature>
<evidence type="ECO:0000313" key="3">
    <source>
        <dbReference type="Proteomes" id="UP001320420"/>
    </source>
</evidence>
<reference evidence="2 3" key="1">
    <citation type="submission" date="2024-02" db="EMBL/GenBank/DDBJ databases">
        <title>De novo assembly and annotation of 12 fungi associated with fruit tree decline syndrome in Ontario, Canada.</title>
        <authorList>
            <person name="Sulman M."/>
            <person name="Ellouze W."/>
            <person name="Ilyukhin E."/>
        </authorList>
    </citation>
    <scope>NUCLEOTIDE SEQUENCE [LARGE SCALE GENOMIC DNA]</scope>
    <source>
        <strain evidence="2 3">M11/M66-122</strain>
    </source>
</reference>
<accession>A0AAN9UJY1</accession>
<gene>
    <name evidence="2" type="ORF">SLS62_010006</name>
</gene>
<comment type="caution">
    <text evidence="2">The sequence shown here is derived from an EMBL/GenBank/DDBJ whole genome shotgun (WGS) entry which is preliminary data.</text>
</comment>
<organism evidence="2 3">
    <name type="scientific">Diatrype stigma</name>
    <dbReference type="NCBI Taxonomy" id="117547"/>
    <lineage>
        <taxon>Eukaryota</taxon>
        <taxon>Fungi</taxon>
        <taxon>Dikarya</taxon>
        <taxon>Ascomycota</taxon>
        <taxon>Pezizomycotina</taxon>
        <taxon>Sordariomycetes</taxon>
        <taxon>Xylariomycetidae</taxon>
        <taxon>Xylariales</taxon>
        <taxon>Diatrypaceae</taxon>
        <taxon>Diatrype</taxon>
    </lineage>
</organism>
<feature type="region of interest" description="Disordered" evidence="1">
    <location>
        <begin position="301"/>
        <end position="322"/>
    </location>
</feature>
<dbReference type="EMBL" id="JAKJXP020000115">
    <property type="protein sequence ID" value="KAK7744773.1"/>
    <property type="molecule type" value="Genomic_DNA"/>
</dbReference>
<name>A0AAN9UJY1_9PEZI</name>
<keyword evidence="3" id="KW-1185">Reference proteome</keyword>
<feature type="region of interest" description="Disordered" evidence="1">
    <location>
        <begin position="1"/>
        <end position="69"/>
    </location>
</feature>
<sequence length="322" mass="35526">MQRVVASRLSTHPEAIREVTEPPPEDLASSAARLTSPVKPTGKRKPAISTHEVQPEVSPQTKVSSIPSLPSVAKIAATTESSLERALDAVMKKLDEMETQPARQTHQPSATTLRERTNHSMPLPALKRVPDQEISSNKVTIWPPQPSNLLAEPRKLSRHRSIGQPPKSPPPDPTRKPSARPLTRPQGESVSRSVSKGKSLAAMPQQKTPNIPEVSTAAAQAVPPNNTEQILDDLDTFFDHDDANISDKDVLQGLQIAVHAAADDFYDAYIRYKTGMRIRRFLADLQSVDLLQRENMFKPVPRNVGEELGRRRQTGNGNREDT</sequence>